<accession>A0A124SHM2</accession>
<dbReference type="Proteomes" id="UP000243975">
    <property type="component" value="Unassembled WGS sequence"/>
</dbReference>
<dbReference type="EMBL" id="LEKV01001032">
    <property type="protein sequence ID" value="KVI09976.1"/>
    <property type="molecule type" value="Genomic_DNA"/>
</dbReference>
<dbReference type="InterPro" id="IPR046431">
    <property type="entry name" value="FAF_dom"/>
</dbReference>
<evidence type="ECO:0000313" key="3">
    <source>
        <dbReference type="Proteomes" id="UP000243975"/>
    </source>
</evidence>
<keyword evidence="3" id="KW-1185">Reference proteome</keyword>
<comment type="caution">
    <text evidence="2">The sequence shown here is derived from an EMBL/GenBank/DDBJ whole genome shotgun (WGS) entry which is preliminary data.</text>
</comment>
<reference evidence="2 3" key="1">
    <citation type="journal article" date="2016" name="Sci. Rep.">
        <title>The genome sequence of the outbreeding globe artichoke constructed de novo incorporating a phase-aware low-pass sequencing strategy of F1 progeny.</title>
        <authorList>
            <person name="Scaglione D."/>
            <person name="Reyes-Chin-Wo S."/>
            <person name="Acquadro A."/>
            <person name="Froenicke L."/>
            <person name="Portis E."/>
            <person name="Beitel C."/>
            <person name="Tirone M."/>
            <person name="Mauro R."/>
            <person name="Lo Monaco A."/>
            <person name="Mauromicale G."/>
            <person name="Faccioli P."/>
            <person name="Cattivelli L."/>
            <person name="Rieseberg L."/>
            <person name="Michelmore R."/>
            <person name="Lanteri S."/>
        </authorList>
    </citation>
    <scope>NUCLEOTIDE SEQUENCE [LARGE SCALE GENOMIC DNA]</scope>
    <source>
        <strain evidence="2">2C</strain>
    </source>
</reference>
<dbReference type="Pfam" id="PF11250">
    <property type="entry name" value="FAF"/>
    <property type="match status" value="1"/>
</dbReference>
<sequence>MTGDEFRSLPWDDEGESVRAIQRLTYRLIDRIRVEMAGFPPPLTTIRGADGTIRVKHHREGGRLVLKAVTGHRF</sequence>
<evidence type="ECO:0000313" key="2">
    <source>
        <dbReference type="EMBL" id="KVI09976.1"/>
    </source>
</evidence>
<dbReference type="AlphaFoldDB" id="A0A124SHM2"/>
<organism evidence="2 3">
    <name type="scientific">Cynara cardunculus var. scolymus</name>
    <name type="common">Globe artichoke</name>
    <name type="synonym">Cynara scolymus</name>
    <dbReference type="NCBI Taxonomy" id="59895"/>
    <lineage>
        <taxon>Eukaryota</taxon>
        <taxon>Viridiplantae</taxon>
        <taxon>Streptophyta</taxon>
        <taxon>Embryophyta</taxon>
        <taxon>Tracheophyta</taxon>
        <taxon>Spermatophyta</taxon>
        <taxon>Magnoliopsida</taxon>
        <taxon>eudicotyledons</taxon>
        <taxon>Gunneridae</taxon>
        <taxon>Pentapetalae</taxon>
        <taxon>asterids</taxon>
        <taxon>campanulids</taxon>
        <taxon>Asterales</taxon>
        <taxon>Asteraceae</taxon>
        <taxon>Carduoideae</taxon>
        <taxon>Cardueae</taxon>
        <taxon>Carduinae</taxon>
        <taxon>Cynara</taxon>
    </lineage>
</organism>
<feature type="domain" description="FAF" evidence="1">
    <location>
        <begin position="39"/>
        <end position="70"/>
    </location>
</feature>
<gene>
    <name evidence="2" type="ORF">Ccrd_011583</name>
</gene>
<dbReference type="Gramene" id="KVI09976">
    <property type="protein sequence ID" value="KVI09976"/>
    <property type="gene ID" value="Ccrd_011583"/>
</dbReference>
<name>A0A124SHM2_CYNCS</name>
<protein>
    <recommendedName>
        <fullName evidence="1">FAF domain-containing protein</fullName>
    </recommendedName>
</protein>
<proteinExistence type="predicted"/>
<evidence type="ECO:0000259" key="1">
    <source>
        <dbReference type="Pfam" id="PF11250"/>
    </source>
</evidence>